<accession>A0ABZ0ZT92</accession>
<dbReference type="Proteomes" id="UP001327225">
    <property type="component" value="Chromosome"/>
</dbReference>
<reference evidence="4" key="1">
    <citation type="submission" date="2023-12" db="EMBL/GenBank/DDBJ databases">
        <title>Novel species in genus Nocardioides.</title>
        <authorList>
            <person name="Zhou H."/>
        </authorList>
    </citation>
    <scope>NUCLEOTIDE SEQUENCE [LARGE SCALE GENOMIC DNA]</scope>
    <source>
        <strain evidence="4">HM61</strain>
    </source>
</reference>
<dbReference type="RefSeq" id="WP_322457725.1">
    <property type="nucleotide sequence ID" value="NZ_CP141059.1"/>
</dbReference>
<gene>
    <name evidence="3" type="ORF">SHK19_02595</name>
</gene>
<keyword evidence="4" id="KW-1185">Reference proteome</keyword>
<sequence>MVLSRPGLFAAVWLSRHTTANPPRPRTAGSPEPGSPRTANNERRRLRAGNWARVDLYTPTPEETTRLLDDTLAVPVDAPRRLESTIDTVARRLRALPEPHELGRRSISYRSQLQRILRQARQAQTRLTGGTYGTCLDCATPIALDTLIETPWTPTCARCALVI</sequence>
<feature type="region of interest" description="Disordered" evidence="2">
    <location>
        <begin position="16"/>
        <end position="45"/>
    </location>
</feature>
<evidence type="ECO:0008006" key="5">
    <source>
        <dbReference type="Google" id="ProtNLM"/>
    </source>
</evidence>
<name>A0ABZ0ZT92_9ACTN</name>
<feature type="zinc finger region" description="dksA C4-type" evidence="1">
    <location>
        <begin position="135"/>
        <end position="159"/>
    </location>
</feature>
<evidence type="ECO:0000256" key="1">
    <source>
        <dbReference type="PROSITE-ProRule" id="PRU00510"/>
    </source>
</evidence>
<proteinExistence type="predicted"/>
<evidence type="ECO:0000313" key="3">
    <source>
        <dbReference type="EMBL" id="WQQ27124.1"/>
    </source>
</evidence>
<evidence type="ECO:0000256" key="2">
    <source>
        <dbReference type="SAM" id="MobiDB-lite"/>
    </source>
</evidence>
<organism evidence="3 4">
    <name type="scientific">Nocardioides bizhenqiangii</name>
    <dbReference type="NCBI Taxonomy" id="3095076"/>
    <lineage>
        <taxon>Bacteria</taxon>
        <taxon>Bacillati</taxon>
        <taxon>Actinomycetota</taxon>
        <taxon>Actinomycetes</taxon>
        <taxon>Propionibacteriales</taxon>
        <taxon>Nocardioidaceae</taxon>
        <taxon>Nocardioides</taxon>
    </lineage>
</organism>
<evidence type="ECO:0000313" key="4">
    <source>
        <dbReference type="Proteomes" id="UP001327225"/>
    </source>
</evidence>
<dbReference type="Gene3D" id="1.20.120.910">
    <property type="entry name" value="DksA, coiled-coil domain"/>
    <property type="match status" value="1"/>
</dbReference>
<dbReference type="EMBL" id="CP141059">
    <property type="protein sequence ID" value="WQQ27124.1"/>
    <property type="molecule type" value="Genomic_DNA"/>
</dbReference>
<protein>
    <recommendedName>
        <fullName evidence="5">DksA C4-type domain-containing protein</fullName>
    </recommendedName>
</protein>
<dbReference type="PROSITE" id="PS51128">
    <property type="entry name" value="ZF_DKSA_2"/>
    <property type="match status" value="1"/>
</dbReference>